<dbReference type="Proteomes" id="UP001316384">
    <property type="component" value="Chromosome"/>
</dbReference>
<keyword evidence="1" id="KW-0812">Transmembrane</keyword>
<dbReference type="EMBL" id="CP101987">
    <property type="protein sequence ID" value="UUI71351.1"/>
    <property type="molecule type" value="Genomic_DNA"/>
</dbReference>
<feature type="transmembrane region" description="Helical" evidence="1">
    <location>
        <begin position="174"/>
        <end position="195"/>
    </location>
</feature>
<protein>
    <submittedName>
        <fullName evidence="2">Uncharacterized protein</fullName>
    </submittedName>
</protein>
<proteinExistence type="predicted"/>
<keyword evidence="3" id="KW-1185">Reference proteome</keyword>
<dbReference type="Pfam" id="PF22564">
    <property type="entry name" value="HAAS"/>
    <property type="match status" value="1"/>
</dbReference>
<gene>
    <name evidence="2" type="ORF">NP048_16395</name>
</gene>
<reference evidence="2 3" key="1">
    <citation type="submission" date="2022-07" db="EMBL/GenBank/DDBJ databases">
        <title>Novel species in genus cellulomonas.</title>
        <authorList>
            <person name="Ye L."/>
        </authorList>
    </citation>
    <scope>NUCLEOTIDE SEQUENCE [LARGE SCALE GENOMIC DNA]</scope>
    <source>
        <strain evidence="3">zg-B89</strain>
    </source>
</reference>
<keyword evidence="1" id="KW-1133">Transmembrane helix</keyword>
<evidence type="ECO:0000313" key="3">
    <source>
        <dbReference type="Proteomes" id="UP001316384"/>
    </source>
</evidence>
<name>A0ABY5KPF5_9CELL</name>
<feature type="transmembrane region" description="Helical" evidence="1">
    <location>
        <begin position="148"/>
        <end position="168"/>
    </location>
</feature>
<accession>A0ABY5KPF5</accession>
<feature type="transmembrane region" description="Helical" evidence="1">
    <location>
        <begin position="108"/>
        <end position="127"/>
    </location>
</feature>
<feature type="transmembrane region" description="Helical" evidence="1">
    <location>
        <begin position="82"/>
        <end position="102"/>
    </location>
</feature>
<feature type="transmembrane region" description="Helical" evidence="1">
    <location>
        <begin position="227"/>
        <end position="246"/>
    </location>
</feature>
<evidence type="ECO:0000313" key="2">
    <source>
        <dbReference type="EMBL" id="UUI71351.1"/>
    </source>
</evidence>
<keyword evidence="1" id="KW-0472">Membrane</keyword>
<evidence type="ECO:0000256" key="1">
    <source>
        <dbReference type="SAM" id="Phobius"/>
    </source>
</evidence>
<sequence length="250" mass="26732">MSTRPADLAPHVDRTWADAFVIELRLRDVPGDTIGDLLAEVESHVLDSGAPAHEAFGDPKQYAAQIAETTARPEADDRRGDLPIWMGCAAMIVAIDSAFGWWRDGTYALTGSTVVLVLGMVAILVVVERYGTSMLRFVLGAAPWKAGLLTVAAMAPLVGLGVLGRSWHIAVLPAAPVTLGALAVLAASTLFWLWLPRSLDPLLAPGADRAAADEGARREYRRFALRLAALQGGYVAAVLLIVFLVLRRTT</sequence>
<organism evidence="2 3">
    <name type="scientific">Cellulomonas xiejunii</name>
    <dbReference type="NCBI Taxonomy" id="2968083"/>
    <lineage>
        <taxon>Bacteria</taxon>
        <taxon>Bacillati</taxon>
        <taxon>Actinomycetota</taxon>
        <taxon>Actinomycetes</taxon>
        <taxon>Micrococcales</taxon>
        <taxon>Cellulomonadaceae</taxon>
        <taxon>Cellulomonas</taxon>
    </lineage>
</organism>
<dbReference type="RefSeq" id="WP_227575362.1">
    <property type="nucleotide sequence ID" value="NZ_CP101987.1"/>
</dbReference>